<dbReference type="InterPro" id="IPR001245">
    <property type="entry name" value="Ser-Thr/Tyr_kinase_cat_dom"/>
</dbReference>
<dbReference type="GO" id="GO:0004674">
    <property type="term" value="F:protein serine/threonine kinase activity"/>
    <property type="evidence" value="ECO:0007669"/>
    <property type="project" value="TreeGrafter"/>
</dbReference>
<evidence type="ECO:0000313" key="7">
    <source>
        <dbReference type="Proteomes" id="UP000054166"/>
    </source>
</evidence>
<accession>A0A0C3AKA3</accession>
<gene>
    <name evidence="6" type="ORF">PILCRDRAFT_706883</name>
</gene>
<dbReference type="Proteomes" id="UP000054166">
    <property type="component" value="Unassembled WGS sequence"/>
</dbReference>
<dbReference type="SUPFAM" id="SSF56112">
    <property type="entry name" value="Protein kinase-like (PK-like)"/>
    <property type="match status" value="1"/>
</dbReference>
<dbReference type="InterPro" id="IPR011009">
    <property type="entry name" value="Kinase-like_dom_sf"/>
</dbReference>
<evidence type="ECO:0000259" key="5">
    <source>
        <dbReference type="PROSITE" id="PS50011"/>
    </source>
</evidence>
<keyword evidence="7" id="KW-1185">Reference proteome</keyword>
<evidence type="ECO:0000256" key="4">
    <source>
        <dbReference type="ARBA" id="ARBA00022840"/>
    </source>
</evidence>
<organism evidence="6 7">
    <name type="scientific">Piloderma croceum (strain F 1598)</name>
    <dbReference type="NCBI Taxonomy" id="765440"/>
    <lineage>
        <taxon>Eukaryota</taxon>
        <taxon>Fungi</taxon>
        <taxon>Dikarya</taxon>
        <taxon>Basidiomycota</taxon>
        <taxon>Agaricomycotina</taxon>
        <taxon>Agaricomycetes</taxon>
        <taxon>Agaricomycetidae</taxon>
        <taxon>Atheliales</taxon>
        <taxon>Atheliaceae</taxon>
        <taxon>Piloderma</taxon>
    </lineage>
</organism>
<proteinExistence type="predicted"/>
<dbReference type="InterPro" id="IPR000719">
    <property type="entry name" value="Prot_kinase_dom"/>
</dbReference>
<dbReference type="InterPro" id="IPR051681">
    <property type="entry name" value="Ser/Thr_Kinases-Pseudokinases"/>
</dbReference>
<dbReference type="PROSITE" id="PS50011">
    <property type="entry name" value="PROTEIN_KINASE_DOM"/>
    <property type="match status" value="1"/>
</dbReference>
<dbReference type="GO" id="GO:0005524">
    <property type="term" value="F:ATP binding"/>
    <property type="evidence" value="ECO:0007669"/>
    <property type="project" value="UniProtKB-KW"/>
</dbReference>
<evidence type="ECO:0000313" key="6">
    <source>
        <dbReference type="EMBL" id="KIM74323.1"/>
    </source>
</evidence>
<dbReference type="HOGENOM" id="CLU_000288_7_18_1"/>
<keyword evidence="2" id="KW-0547">Nucleotide-binding</keyword>
<keyword evidence="4" id="KW-0067">ATP-binding</keyword>
<dbReference type="PANTHER" id="PTHR44329">
    <property type="entry name" value="SERINE/THREONINE-PROTEIN KINASE TNNI3K-RELATED"/>
    <property type="match status" value="1"/>
</dbReference>
<evidence type="ECO:0000256" key="2">
    <source>
        <dbReference type="ARBA" id="ARBA00022741"/>
    </source>
</evidence>
<keyword evidence="1" id="KW-0808">Transferase</keyword>
<dbReference type="STRING" id="765440.A0A0C3AKA3"/>
<dbReference type="Pfam" id="PF07714">
    <property type="entry name" value="PK_Tyr_Ser-Thr"/>
    <property type="match status" value="1"/>
</dbReference>
<reference evidence="7" key="2">
    <citation type="submission" date="2015-01" db="EMBL/GenBank/DDBJ databases">
        <title>Evolutionary Origins and Diversification of the Mycorrhizal Mutualists.</title>
        <authorList>
            <consortium name="DOE Joint Genome Institute"/>
            <consortium name="Mycorrhizal Genomics Consortium"/>
            <person name="Kohler A."/>
            <person name="Kuo A."/>
            <person name="Nagy L.G."/>
            <person name="Floudas D."/>
            <person name="Copeland A."/>
            <person name="Barry K.W."/>
            <person name="Cichocki N."/>
            <person name="Veneault-Fourrey C."/>
            <person name="LaButti K."/>
            <person name="Lindquist E.A."/>
            <person name="Lipzen A."/>
            <person name="Lundell T."/>
            <person name="Morin E."/>
            <person name="Murat C."/>
            <person name="Riley R."/>
            <person name="Ohm R."/>
            <person name="Sun H."/>
            <person name="Tunlid A."/>
            <person name="Henrissat B."/>
            <person name="Grigoriev I.V."/>
            <person name="Hibbett D.S."/>
            <person name="Martin F."/>
        </authorList>
    </citation>
    <scope>NUCLEOTIDE SEQUENCE [LARGE SCALE GENOMIC DNA]</scope>
    <source>
        <strain evidence="7">F 1598</strain>
    </source>
</reference>
<dbReference type="EMBL" id="KN833062">
    <property type="protein sequence ID" value="KIM74323.1"/>
    <property type="molecule type" value="Genomic_DNA"/>
</dbReference>
<name>A0A0C3AKA3_PILCF</name>
<keyword evidence="3" id="KW-0418">Kinase</keyword>
<evidence type="ECO:0000256" key="1">
    <source>
        <dbReference type="ARBA" id="ARBA00022679"/>
    </source>
</evidence>
<dbReference type="OrthoDB" id="10252171at2759"/>
<dbReference type="AlphaFoldDB" id="A0A0C3AKA3"/>
<evidence type="ECO:0000256" key="3">
    <source>
        <dbReference type="ARBA" id="ARBA00022777"/>
    </source>
</evidence>
<reference evidence="6 7" key="1">
    <citation type="submission" date="2014-04" db="EMBL/GenBank/DDBJ databases">
        <authorList>
            <consortium name="DOE Joint Genome Institute"/>
            <person name="Kuo A."/>
            <person name="Tarkka M."/>
            <person name="Buscot F."/>
            <person name="Kohler A."/>
            <person name="Nagy L.G."/>
            <person name="Floudas D."/>
            <person name="Copeland A."/>
            <person name="Barry K.W."/>
            <person name="Cichocki N."/>
            <person name="Veneault-Fourrey C."/>
            <person name="LaButti K."/>
            <person name="Lindquist E.A."/>
            <person name="Lipzen A."/>
            <person name="Lundell T."/>
            <person name="Morin E."/>
            <person name="Murat C."/>
            <person name="Sun H."/>
            <person name="Tunlid A."/>
            <person name="Henrissat B."/>
            <person name="Grigoriev I.V."/>
            <person name="Hibbett D.S."/>
            <person name="Martin F."/>
            <person name="Nordberg H.P."/>
            <person name="Cantor M.N."/>
            <person name="Hua S.X."/>
        </authorList>
    </citation>
    <scope>NUCLEOTIDE SEQUENCE [LARGE SCALE GENOMIC DNA]</scope>
    <source>
        <strain evidence="6 7">F 1598</strain>
    </source>
</reference>
<sequence length="496" mass="56355">MIRLQHTVKRCIIRSFEHLQPFCGSHIRALDEIMAYDIIDLSARLTVIVNDDDGFVAMINLPPAEGHSLVNLLQARLDFWIEPEYKGRHIRALVELSQITAQYPDYMSLRGIGIEYGPAAGNGFGEVYRGRLGGQKLAIKVLRVLRRMKDTKSMQGTFLRKAVMWRQLSHPNVLPFLGLYRLERSPPLMCLLTPWVENGNLAEYLNKFPNTNCLHLSLDIAQGLEYLHGMQIVHGNLKGPNILISPSGRACLADTGQAAPKNIKDLLMTDTILGTEGTLKWRAPELLLAKSNDDTRLVTQATDVYAFAMVCYEMFSGELPFRDFSDQKLASALVQGERPPRPFHPLSRLRGLDDDMWDVVEVCWNQDAEKRLEASQVVECLRQFLRFVIDIRPPYSNMAPKSLMWYKQEDHPFCALAPAPEDNDTLKRLKHISKGDNSGLANNNQIYPPSTYIEDGEFCRSLHSYNVILSYIPQPTMTHARPLRRNPLSRSLFPLI</sequence>
<dbReference type="Gene3D" id="1.10.510.10">
    <property type="entry name" value="Transferase(Phosphotransferase) domain 1"/>
    <property type="match status" value="1"/>
</dbReference>
<feature type="domain" description="Protein kinase" evidence="5">
    <location>
        <begin position="113"/>
        <end position="385"/>
    </location>
</feature>
<dbReference type="PANTHER" id="PTHR44329:SF288">
    <property type="entry name" value="MITOGEN-ACTIVATED PROTEIN KINASE KINASE KINASE 20"/>
    <property type="match status" value="1"/>
</dbReference>
<protein>
    <recommendedName>
        <fullName evidence="5">Protein kinase domain-containing protein</fullName>
    </recommendedName>
</protein>
<dbReference type="InParanoid" id="A0A0C3AKA3"/>